<evidence type="ECO:0000313" key="2">
    <source>
        <dbReference type="Proteomes" id="UP000193467"/>
    </source>
</evidence>
<reference evidence="1 2" key="1">
    <citation type="submission" date="2016-07" db="EMBL/GenBank/DDBJ databases">
        <title>Pervasive Adenine N6-methylation of Active Genes in Fungi.</title>
        <authorList>
            <consortium name="DOE Joint Genome Institute"/>
            <person name="Mondo S.J."/>
            <person name="Dannebaum R.O."/>
            <person name="Kuo R.C."/>
            <person name="Labutti K."/>
            <person name="Haridas S."/>
            <person name="Kuo A."/>
            <person name="Salamov A."/>
            <person name="Ahrendt S.R."/>
            <person name="Lipzen A."/>
            <person name="Sullivan W."/>
            <person name="Andreopoulos W.B."/>
            <person name="Clum A."/>
            <person name="Lindquist E."/>
            <person name="Daum C."/>
            <person name="Ramamoorthy G.K."/>
            <person name="Gryganskyi A."/>
            <person name="Culley D."/>
            <person name="Magnuson J.K."/>
            <person name="James T.Y."/>
            <person name="O'Malley M.A."/>
            <person name="Stajich J.E."/>
            <person name="Spatafora J.W."/>
            <person name="Visel A."/>
            <person name="Grigoriev I.V."/>
        </authorList>
    </citation>
    <scope>NUCLEOTIDE SEQUENCE [LARGE SCALE GENOMIC DNA]</scope>
    <source>
        <strain evidence="1 2">62-1032</strain>
    </source>
</reference>
<accession>A0A1Y2ET80</accession>
<dbReference type="Proteomes" id="UP000193467">
    <property type="component" value="Unassembled WGS sequence"/>
</dbReference>
<dbReference type="OrthoDB" id="2963168at2759"/>
<dbReference type="InParanoid" id="A0A1Y2ET80"/>
<keyword evidence="2" id="KW-1185">Reference proteome</keyword>
<gene>
    <name evidence="1" type="ORF">BCR35DRAFT_314752</name>
</gene>
<organism evidence="1 2">
    <name type="scientific">Leucosporidium creatinivorum</name>
    <dbReference type="NCBI Taxonomy" id="106004"/>
    <lineage>
        <taxon>Eukaryota</taxon>
        <taxon>Fungi</taxon>
        <taxon>Dikarya</taxon>
        <taxon>Basidiomycota</taxon>
        <taxon>Pucciniomycotina</taxon>
        <taxon>Microbotryomycetes</taxon>
        <taxon>Leucosporidiales</taxon>
        <taxon>Leucosporidium</taxon>
    </lineage>
</organism>
<proteinExistence type="predicted"/>
<comment type="caution">
    <text evidence="1">The sequence shown here is derived from an EMBL/GenBank/DDBJ whole genome shotgun (WGS) entry which is preliminary data.</text>
</comment>
<dbReference type="STRING" id="106004.A0A1Y2ET80"/>
<name>A0A1Y2ET80_9BASI</name>
<evidence type="ECO:0000313" key="1">
    <source>
        <dbReference type="EMBL" id="ORY74762.1"/>
    </source>
</evidence>
<sequence>MAIPDGWDEVQQGVLKKGLVAARKRLSTTRSDPQRPAIGSSPARSSFTLADLGGSTVDVCMYRCVQVSPTLQIKEVKSSDYKEKPKRKVCGADETFYIKFASPSASDEDHGVIKGRLVLSRAKVKSTFSVCVNEVVASIKHQVRMGNDQSLQTRLSKLAVAEGAIYLHLSSLVRARATRTSYRIEVIHRYTPSNRNCRNRFSFRHISGLDYVYGAWSTIVAKGSVLHTSATFSQPYIRASLDLSALGEFESEVLVYEGDELNPKWCRDRYGNLSSFSGLFTPL</sequence>
<dbReference type="AlphaFoldDB" id="A0A1Y2ET80"/>
<dbReference type="EMBL" id="MCGR01000040">
    <property type="protein sequence ID" value="ORY74762.1"/>
    <property type="molecule type" value="Genomic_DNA"/>
</dbReference>
<protein>
    <submittedName>
        <fullName evidence="1">Uncharacterized protein</fullName>
    </submittedName>
</protein>